<feature type="domain" description="C2H2-type" evidence="28">
    <location>
        <begin position="638"/>
        <end position="665"/>
    </location>
</feature>
<keyword evidence="22" id="KW-0804">Transcription</keyword>
<evidence type="ECO:0000256" key="5">
    <source>
        <dbReference type="ARBA" id="ARBA00008226"/>
    </source>
</evidence>
<keyword evidence="20" id="KW-0238">DNA-binding</keyword>
<evidence type="ECO:0000256" key="2">
    <source>
        <dbReference type="ARBA" id="ARBA00004123"/>
    </source>
</evidence>
<feature type="domain" description="C2H2-type" evidence="28">
    <location>
        <begin position="158"/>
        <end position="185"/>
    </location>
</feature>
<dbReference type="FunFam" id="3.30.160.60:FF:000663">
    <property type="entry name" value="Zinc finger protein 45"/>
    <property type="match status" value="1"/>
</dbReference>
<dbReference type="Gene3D" id="3.30.160.60">
    <property type="entry name" value="Classic Zinc Finger"/>
    <property type="match status" value="14"/>
</dbReference>
<dbReference type="SUPFAM" id="SSF57667">
    <property type="entry name" value="beta-beta-alpha zinc fingers"/>
    <property type="match status" value="11"/>
</dbReference>
<comment type="similarity">
    <text evidence="4">Belongs to the krueppel C2H2-type zinc-finger protein family.</text>
</comment>
<feature type="domain" description="C2H2-type" evidence="28">
    <location>
        <begin position="591"/>
        <end position="618"/>
    </location>
</feature>
<evidence type="ECO:0000256" key="15">
    <source>
        <dbReference type="ARBA" id="ARBA00022771"/>
    </source>
</evidence>
<comment type="subcellular location">
    <subcellularLocation>
        <location evidence="3">Cytoplasm</location>
    </subcellularLocation>
    <subcellularLocation>
        <location evidence="2">Nucleus</location>
    </subcellularLocation>
</comment>
<dbReference type="GO" id="GO:0005524">
    <property type="term" value="F:ATP binding"/>
    <property type="evidence" value="ECO:0007669"/>
    <property type="project" value="UniProtKB-KW"/>
</dbReference>
<evidence type="ECO:0000256" key="12">
    <source>
        <dbReference type="ARBA" id="ARBA00022723"/>
    </source>
</evidence>
<dbReference type="FunFam" id="3.30.930.10:FF:000010">
    <property type="entry name" value="Glycyl-tRNA synthetase 1"/>
    <property type="match status" value="1"/>
</dbReference>
<dbReference type="FunFam" id="3.30.160.60:FF:000176">
    <property type="entry name" value="zinc finger protein 70"/>
    <property type="match status" value="1"/>
</dbReference>
<evidence type="ECO:0000256" key="17">
    <source>
        <dbReference type="ARBA" id="ARBA00022840"/>
    </source>
</evidence>
<keyword evidence="10" id="KW-0436">Ligase</keyword>
<protein>
    <recommendedName>
        <fullName evidence="8">Glycine--tRNA ligase</fullName>
        <ecNumber evidence="7">6.1.1.14</ecNumber>
    </recommendedName>
    <alternativeName>
        <fullName evidence="24">Diadenosine tetraphosphate synthetase</fullName>
    </alternativeName>
</protein>
<dbReference type="InterPro" id="IPR006195">
    <property type="entry name" value="aa-tRNA-synth_II"/>
</dbReference>
<dbReference type="PROSITE" id="PS50862">
    <property type="entry name" value="AA_TRNA_LIGASE_II"/>
    <property type="match status" value="1"/>
</dbReference>
<feature type="domain" description="C2H2-type" evidence="28">
    <location>
        <begin position="307"/>
        <end position="335"/>
    </location>
</feature>
<dbReference type="PRINTS" id="PR01043">
    <property type="entry name" value="TRNASYNTHGLY"/>
</dbReference>
<dbReference type="Gene3D" id="3.30.40.230">
    <property type="match status" value="1"/>
</dbReference>
<evidence type="ECO:0000256" key="13">
    <source>
        <dbReference type="ARBA" id="ARBA00022737"/>
    </source>
</evidence>
<dbReference type="PANTHER" id="PTHR10745">
    <property type="entry name" value="GLYCYL-TRNA SYNTHETASE/DNA POLYMERASE SUBUNIT GAMMA-2"/>
    <property type="match status" value="1"/>
</dbReference>
<comment type="catalytic activity">
    <reaction evidence="26">
        <text>tRNA(Gly) + glycine + ATP = glycyl-tRNA(Gly) + AMP + diphosphate</text>
        <dbReference type="Rhea" id="RHEA:16013"/>
        <dbReference type="Rhea" id="RHEA-COMP:9664"/>
        <dbReference type="Rhea" id="RHEA-COMP:9683"/>
        <dbReference type="ChEBI" id="CHEBI:30616"/>
        <dbReference type="ChEBI" id="CHEBI:33019"/>
        <dbReference type="ChEBI" id="CHEBI:57305"/>
        <dbReference type="ChEBI" id="CHEBI:78442"/>
        <dbReference type="ChEBI" id="CHEBI:78522"/>
        <dbReference type="ChEBI" id="CHEBI:456215"/>
        <dbReference type="EC" id="6.1.1.14"/>
    </reaction>
    <physiologicalReaction direction="left-to-right" evidence="26">
        <dbReference type="Rhea" id="RHEA:16014"/>
    </physiologicalReaction>
</comment>
<dbReference type="GO" id="GO:0004820">
    <property type="term" value="F:glycine-tRNA ligase activity"/>
    <property type="evidence" value="ECO:0007669"/>
    <property type="project" value="UniProtKB-EC"/>
</dbReference>
<feature type="domain" description="C2H2-type" evidence="28">
    <location>
        <begin position="214"/>
        <end position="241"/>
    </location>
</feature>
<dbReference type="EC" id="6.1.1.14" evidence="7"/>
<evidence type="ECO:0000256" key="7">
    <source>
        <dbReference type="ARBA" id="ARBA00012829"/>
    </source>
</evidence>
<feature type="domain" description="C2H2-type" evidence="28">
    <location>
        <begin position="558"/>
        <end position="586"/>
    </location>
</feature>
<evidence type="ECO:0000259" key="30">
    <source>
        <dbReference type="PROSITE" id="PS51185"/>
    </source>
</evidence>
<dbReference type="Pfam" id="PF00096">
    <property type="entry name" value="zf-C2H2"/>
    <property type="match status" value="8"/>
</dbReference>
<dbReference type="GO" id="GO:0070150">
    <property type="term" value="P:mitochondrial glycyl-tRNA aminoacylation"/>
    <property type="evidence" value="ECO:0007669"/>
    <property type="project" value="TreeGrafter"/>
</dbReference>
<evidence type="ECO:0000256" key="9">
    <source>
        <dbReference type="ARBA" id="ARBA00022490"/>
    </source>
</evidence>
<evidence type="ECO:0000256" key="14">
    <source>
        <dbReference type="ARBA" id="ARBA00022741"/>
    </source>
</evidence>
<keyword evidence="12" id="KW-0479">Metal-binding</keyword>
<dbReference type="FunFam" id="3.30.40.230:FF:000001">
    <property type="entry name" value="Glycine--tRNA ligase"/>
    <property type="match status" value="1"/>
</dbReference>
<evidence type="ECO:0000256" key="20">
    <source>
        <dbReference type="ARBA" id="ARBA00023125"/>
    </source>
</evidence>
<dbReference type="FunFam" id="3.30.160.60:FF:001049">
    <property type="entry name" value="zinc finger protein 319"/>
    <property type="match status" value="1"/>
</dbReference>
<sequence length="1348" mass="153953">MSLHNSGFTRKIYEASDAALQLQDFYRQVASPLLADMDSDDLLDISSVKVEIKIEDNYDEVQIGFDDLPIAGNNNKSISLIRISLFSSEAYRKLHLNIYSGSDEIVFIKHPVQAHHRTHKSKKPFKCDLCGTTYIYKSNLDIHLKNSHPGLKPEKKLFSCQFCDNIYATSKSLRLHVASHLGTNVFICDICGKSLTNLDHLKFHRRIHTGEKPYICDFCGKGFIKSGNLTLHRRVHTGERPYQCDTCGKAFSQRCTIIIHCRQHLGLRPYVCFICDKSFTCTALLNGFGSLQEVQAHRRTHGDQKPFKCDLCGSTYAYKNNLYTHLKTVHSNIKPEKKSYPCKFCVKIYANTKSRRRHMASHLGTNVYICDICGKSLTNKDHLKFHRRIHTGEKPNICDFCGKGFSKRGNLTLHRRVHTGERPYQCDTCGKGFSQRCTLVIHCRQHLGLRPYGLYKGFMIKATTNRMWRLAGWAVEGTGCKCSKKKKHKKKRLRKIAIKKKYVCEICGFKSKHETGLKLHQDKLNHKIRLRCNICDKGFTLLLELQAHRKSHGDQKPFQCDECGRSYAYKYNLFTHMKTVHSDVKPEKKVYKCQLCGKEYSFPRSLRLHLDAHAGTNIYSCRGSLRVHMASHEGTNIFICNVCGKSLASKDKLKLHRGRDTGEKPYICDFYGKGFGKNFDMTQQRRVHSGERPYICDIYGKPFSQRSSLITHCRLHMELRHYRVDLYQTPFCVSLAKQYSTWGSKKQHRNVKLNFPLNRMADPKIEEILAPFRASVKEQGDLVRSLKTNGAPELDVKKAVAELKLRKKILEDKELALAPSDATFDRAKMEDLLRRRFFYDQSFAIYGGITGQFDFGPMGCALKANLLNAWRSFFVLEEQMLEVDCSVLTPEPVLKASGHVDRFADLMVKDIGTGECFRLDHLIKAHLEKLAADKKISQATKEECQDIIVKLDGMTKQDMSDVIQKFNIHSPLTGNELTEPIEFNLMFATQIGPSGLIKGFLRPETAQGIFVNFKRLLEFNQGRLPFAAAQIGNAFRNEISPRSGLIRVREFTMAEIEHFCDPNDKEHPKFDSVKETALLLYSACNQMDGKSAEIIKIGDAVQRGLVANQTLGYFMARIQQFLILVGIDTSKLRFRQHMSNEMAHYACDCWDAEMLTSYGWIECVGCADRSAFDLTQHTKATGVRLAAEKKLQEPKVIEVTVQHFSSVGSVSPYCAKGLRFDSREYVATINDVNYKLTKDMLIVKNYQKTVHVEEIIPSVIEPSFGIGRIMYALFEHNFRMREGDEQRTFLSLPPVVAPLKCSVLPLSGNAEFQPFSLWLPGISITENEVRDTDLKINFRVSTIRENRN</sequence>
<dbReference type="SMART" id="SM00355">
    <property type="entry name" value="ZnF_C2H2"/>
    <property type="match status" value="17"/>
</dbReference>
<keyword evidence="17" id="KW-0067">ATP-binding</keyword>
<feature type="domain" description="C2H2-type" evidence="28">
    <location>
        <begin position="340"/>
        <end position="367"/>
    </location>
</feature>
<evidence type="ECO:0000259" key="28">
    <source>
        <dbReference type="PROSITE" id="PS50157"/>
    </source>
</evidence>
<feature type="domain" description="C2H2-type" evidence="28">
    <location>
        <begin position="396"/>
        <end position="423"/>
    </location>
</feature>
<dbReference type="EMBL" id="OD564297">
    <property type="protein sequence ID" value="CAD7437637.1"/>
    <property type="molecule type" value="Genomic_DNA"/>
</dbReference>
<dbReference type="InterPro" id="IPR045864">
    <property type="entry name" value="aa-tRNA-synth_II/BPL/LPL"/>
</dbReference>
<dbReference type="Pfam" id="PF00458">
    <property type="entry name" value="WHEP-TRS"/>
    <property type="match status" value="1"/>
</dbReference>
<dbReference type="SUPFAM" id="SSF47060">
    <property type="entry name" value="S15/NS1 RNA-binding domain"/>
    <property type="match status" value="1"/>
</dbReference>
<dbReference type="Pfam" id="PF00587">
    <property type="entry name" value="tRNA-synt_2b"/>
    <property type="match status" value="1"/>
</dbReference>
<evidence type="ECO:0000313" key="31">
    <source>
        <dbReference type="EMBL" id="CAD7437637.1"/>
    </source>
</evidence>
<evidence type="ECO:0000256" key="26">
    <source>
        <dbReference type="ARBA" id="ARBA00049523"/>
    </source>
</evidence>
<dbReference type="NCBIfam" id="TIGR00389">
    <property type="entry name" value="glyS_dimeric"/>
    <property type="match status" value="1"/>
</dbReference>
<dbReference type="GO" id="GO:0003677">
    <property type="term" value="F:DNA binding"/>
    <property type="evidence" value="ECO:0007669"/>
    <property type="project" value="UniProtKB-KW"/>
</dbReference>
<keyword evidence="23" id="KW-0539">Nucleus</keyword>
<keyword evidence="11" id="KW-0808">Transferase</keyword>
<feature type="domain" description="C2H2-type" evidence="28">
    <location>
        <begin position="666"/>
        <end position="693"/>
    </location>
</feature>
<dbReference type="PROSITE" id="PS00028">
    <property type="entry name" value="ZINC_FINGER_C2H2_1"/>
    <property type="match status" value="12"/>
</dbReference>
<dbReference type="PROSITE" id="PS51185">
    <property type="entry name" value="WHEP_TRS_2"/>
    <property type="match status" value="1"/>
</dbReference>
<evidence type="ECO:0000256" key="21">
    <source>
        <dbReference type="ARBA" id="ARBA00023146"/>
    </source>
</evidence>
<feature type="domain" description="WHEP-TRS" evidence="30">
    <location>
        <begin position="768"/>
        <end position="824"/>
    </location>
</feature>
<dbReference type="InterPro" id="IPR013087">
    <property type="entry name" value="Znf_C2H2_type"/>
</dbReference>
<dbReference type="PROSITE" id="PS50157">
    <property type="entry name" value="ZINC_FINGER_C2H2_2"/>
    <property type="match status" value="17"/>
</dbReference>
<evidence type="ECO:0000256" key="3">
    <source>
        <dbReference type="ARBA" id="ARBA00004496"/>
    </source>
</evidence>
<gene>
    <name evidence="31" type="ORF">TBIB3V08_LOCUS245</name>
</gene>
<dbReference type="CDD" id="cd00774">
    <property type="entry name" value="GlyRS-like_core"/>
    <property type="match status" value="1"/>
</dbReference>
<keyword evidence="15 27" id="KW-0863">Zinc-finger</keyword>
<feature type="domain" description="C2H2-type" evidence="28">
    <location>
        <begin position="186"/>
        <end position="213"/>
    </location>
</feature>
<evidence type="ECO:0000256" key="4">
    <source>
        <dbReference type="ARBA" id="ARBA00006991"/>
    </source>
</evidence>
<comment type="catalytic activity">
    <reaction evidence="25">
        <text>2 ATP + H(+) = P(1),P(4)-bis(5'-adenosyl) tetraphosphate + diphosphate</text>
        <dbReference type="Rhea" id="RHEA:34935"/>
        <dbReference type="ChEBI" id="CHEBI:15378"/>
        <dbReference type="ChEBI" id="CHEBI:30616"/>
        <dbReference type="ChEBI" id="CHEBI:33019"/>
        <dbReference type="ChEBI" id="CHEBI:58141"/>
    </reaction>
    <physiologicalReaction direction="left-to-right" evidence="25">
        <dbReference type="Rhea" id="RHEA:34936"/>
    </physiologicalReaction>
</comment>
<evidence type="ECO:0000256" key="16">
    <source>
        <dbReference type="ARBA" id="ARBA00022833"/>
    </source>
</evidence>
<evidence type="ECO:0000256" key="10">
    <source>
        <dbReference type="ARBA" id="ARBA00022598"/>
    </source>
</evidence>
<evidence type="ECO:0000256" key="27">
    <source>
        <dbReference type="PROSITE-ProRule" id="PRU00042"/>
    </source>
</evidence>
<keyword evidence="18" id="KW-0648">Protein biosynthesis</keyword>
<dbReference type="InterPro" id="IPR033731">
    <property type="entry name" value="GlyRS-like_core"/>
</dbReference>
<dbReference type="PROSITE" id="PS00762">
    <property type="entry name" value="WHEP_TRS_1"/>
    <property type="match status" value="1"/>
</dbReference>
<dbReference type="PANTHER" id="PTHR10745:SF0">
    <property type="entry name" value="GLYCINE--TRNA LIGASE"/>
    <property type="match status" value="1"/>
</dbReference>
<reference evidence="31" key="1">
    <citation type="submission" date="2020-11" db="EMBL/GenBank/DDBJ databases">
        <authorList>
            <person name="Tran Van P."/>
        </authorList>
    </citation>
    <scope>NUCLEOTIDE SEQUENCE</scope>
</reference>
<dbReference type="InterPro" id="IPR002315">
    <property type="entry name" value="tRNA-synt_gly"/>
</dbReference>
<dbReference type="InterPro" id="IPR002314">
    <property type="entry name" value="aa-tRNA-synt_IIb"/>
</dbReference>
<evidence type="ECO:0000256" key="8">
    <source>
        <dbReference type="ARBA" id="ARBA00019404"/>
    </source>
</evidence>
<dbReference type="SUPFAM" id="SSF55681">
    <property type="entry name" value="Class II aaRS and biotin synthetases"/>
    <property type="match status" value="1"/>
</dbReference>
<dbReference type="GO" id="GO:0005739">
    <property type="term" value="C:mitochondrion"/>
    <property type="evidence" value="ECO:0007669"/>
    <property type="project" value="TreeGrafter"/>
</dbReference>
<keyword evidence="13" id="KW-0677">Repeat</keyword>
<feature type="domain" description="C2H2-type" evidence="28">
    <location>
        <begin position="530"/>
        <end position="557"/>
    </location>
</feature>
<evidence type="ECO:0000256" key="24">
    <source>
        <dbReference type="ARBA" id="ARBA00030057"/>
    </source>
</evidence>
<dbReference type="InterPro" id="IPR036236">
    <property type="entry name" value="Znf_C2H2_sf"/>
</dbReference>
<feature type="domain" description="C2H2-type" evidence="28">
    <location>
        <begin position="125"/>
        <end position="153"/>
    </location>
</feature>
<dbReference type="CDD" id="cd00935">
    <property type="entry name" value="GlyRS_RNA"/>
    <property type="match status" value="1"/>
</dbReference>
<evidence type="ECO:0000259" key="29">
    <source>
        <dbReference type="PROSITE" id="PS50862"/>
    </source>
</evidence>
<feature type="domain" description="C2H2-type" evidence="28">
    <location>
        <begin position="368"/>
        <end position="395"/>
    </location>
</feature>
<keyword evidence="19" id="KW-0805">Transcription regulation</keyword>
<comment type="similarity">
    <text evidence="5">Belongs to the class-II aminoacyl-tRNA synthetase family.</text>
</comment>
<dbReference type="InterPro" id="IPR027031">
    <property type="entry name" value="Gly-tRNA_synthase/POLG2"/>
</dbReference>
<organism evidence="31">
    <name type="scientific">Timema bartmani</name>
    <dbReference type="NCBI Taxonomy" id="61472"/>
    <lineage>
        <taxon>Eukaryota</taxon>
        <taxon>Metazoa</taxon>
        <taxon>Ecdysozoa</taxon>
        <taxon>Arthropoda</taxon>
        <taxon>Hexapoda</taxon>
        <taxon>Insecta</taxon>
        <taxon>Pterygota</taxon>
        <taxon>Neoptera</taxon>
        <taxon>Polyneoptera</taxon>
        <taxon>Phasmatodea</taxon>
        <taxon>Timematodea</taxon>
        <taxon>Timematoidea</taxon>
        <taxon>Timematidae</taxon>
        <taxon>Timema</taxon>
    </lineage>
</organism>
<feature type="domain" description="C2H2-type" evidence="28">
    <location>
        <begin position="242"/>
        <end position="269"/>
    </location>
</feature>
<evidence type="ECO:0000256" key="22">
    <source>
        <dbReference type="ARBA" id="ARBA00023163"/>
    </source>
</evidence>
<dbReference type="GO" id="GO:0016740">
    <property type="term" value="F:transferase activity"/>
    <property type="evidence" value="ECO:0007669"/>
    <property type="project" value="UniProtKB-KW"/>
</dbReference>
<feature type="domain" description="C2H2-type" evidence="28">
    <location>
        <begin position="279"/>
        <end position="306"/>
    </location>
</feature>
<evidence type="ECO:0000256" key="25">
    <source>
        <dbReference type="ARBA" id="ARBA00048436"/>
    </source>
</evidence>
<evidence type="ECO:0000256" key="23">
    <source>
        <dbReference type="ARBA" id="ARBA00023242"/>
    </source>
</evidence>
<evidence type="ECO:0000256" key="18">
    <source>
        <dbReference type="ARBA" id="ARBA00022917"/>
    </source>
</evidence>
<name>A0A7R9EPE3_9NEOP</name>
<comment type="function">
    <text evidence="1">May be involved in transcriptional regulation.</text>
</comment>
<dbReference type="SMART" id="SM00991">
    <property type="entry name" value="WHEP-TRS"/>
    <property type="match status" value="1"/>
</dbReference>
<keyword evidence="9" id="KW-0963">Cytoplasm</keyword>
<dbReference type="Gene3D" id="3.30.930.10">
    <property type="entry name" value="Bira Bifunctional Protein, Domain 2"/>
    <property type="match status" value="2"/>
</dbReference>
<proteinExistence type="inferred from homology"/>
<evidence type="ECO:0000256" key="19">
    <source>
        <dbReference type="ARBA" id="ARBA00023015"/>
    </source>
</evidence>
<evidence type="ECO:0000256" key="11">
    <source>
        <dbReference type="ARBA" id="ARBA00022679"/>
    </source>
</evidence>
<feature type="domain" description="C2H2-type" evidence="28">
    <location>
        <begin position="424"/>
        <end position="451"/>
    </location>
</feature>
<dbReference type="NCBIfam" id="NF003211">
    <property type="entry name" value="PRK04173.1"/>
    <property type="match status" value="1"/>
</dbReference>
<feature type="domain" description="Aminoacyl-transfer RNA synthetases class-II family profile" evidence="29">
    <location>
        <begin position="967"/>
        <end position="1294"/>
    </location>
</feature>
<dbReference type="FunFam" id="3.30.160.60:FF:000557">
    <property type="entry name" value="zinc finger and SCAN domain-containing protein 29"/>
    <property type="match status" value="1"/>
</dbReference>
<dbReference type="InterPro" id="IPR009068">
    <property type="entry name" value="uS15_NS1_RNA-bd_sf"/>
</dbReference>
<evidence type="ECO:0000256" key="6">
    <source>
        <dbReference type="ARBA" id="ARBA00011738"/>
    </source>
</evidence>
<dbReference type="FunFam" id="3.30.160.60:FF:000446">
    <property type="entry name" value="Zinc finger protein"/>
    <property type="match status" value="2"/>
</dbReference>
<dbReference type="GO" id="GO:0008270">
    <property type="term" value="F:zinc ion binding"/>
    <property type="evidence" value="ECO:0007669"/>
    <property type="project" value="UniProtKB-KW"/>
</dbReference>
<keyword evidence="16" id="KW-0862">Zinc</keyword>
<keyword evidence="14" id="KW-0547">Nucleotide-binding</keyword>
<comment type="subunit">
    <text evidence="6">Homodimer.</text>
</comment>
<dbReference type="FunFam" id="3.30.160.60:FF:002110">
    <property type="entry name" value="Zinc finger protein 1053"/>
    <property type="match status" value="1"/>
</dbReference>
<dbReference type="InterPro" id="IPR000738">
    <property type="entry name" value="WHEP-TRS_dom"/>
</dbReference>
<evidence type="ECO:0000256" key="1">
    <source>
        <dbReference type="ARBA" id="ARBA00003767"/>
    </source>
</evidence>
<accession>A0A7R9EPE3</accession>
<feature type="domain" description="C2H2-type" evidence="28">
    <location>
        <begin position="694"/>
        <end position="721"/>
    </location>
</feature>
<keyword evidence="21" id="KW-0030">Aminoacyl-tRNA synthetase</keyword>
<dbReference type="Gene3D" id="1.10.287.10">
    <property type="entry name" value="S15/NS1, RNA-binding"/>
    <property type="match status" value="1"/>
</dbReference>
<dbReference type="GO" id="GO:0005634">
    <property type="term" value="C:nucleus"/>
    <property type="evidence" value="ECO:0007669"/>
    <property type="project" value="UniProtKB-SubCell"/>
</dbReference>